<dbReference type="PANTHER" id="PTHR43775:SF37">
    <property type="entry name" value="SI:DKEY-61P9.11"/>
    <property type="match status" value="1"/>
</dbReference>
<dbReference type="Pfam" id="PF00109">
    <property type="entry name" value="ketoacyl-synt"/>
    <property type="match status" value="1"/>
</dbReference>
<dbReference type="Pfam" id="PF16197">
    <property type="entry name" value="KAsynt_C_assoc"/>
    <property type="match status" value="1"/>
</dbReference>
<dbReference type="InterPro" id="IPR009081">
    <property type="entry name" value="PP-bd_ACP"/>
</dbReference>
<dbReference type="InterPro" id="IPR020806">
    <property type="entry name" value="PKS_PP-bd"/>
</dbReference>
<dbReference type="CDD" id="cd00833">
    <property type="entry name" value="PKS"/>
    <property type="match status" value="1"/>
</dbReference>
<dbReference type="InterPro" id="IPR013968">
    <property type="entry name" value="PKS_KR"/>
</dbReference>
<comment type="similarity">
    <text evidence="5">In the C-terminal section; belongs to the NRP synthetase family.</text>
</comment>
<dbReference type="InterPro" id="IPR016035">
    <property type="entry name" value="Acyl_Trfase/lysoPLipase"/>
</dbReference>
<dbReference type="SMART" id="SM00825">
    <property type="entry name" value="PKS_KS"/>
    <property type="match status" value="1"/>
</dbReference>
<keyword evidence="2" id="KW-0596">Phosphopantetheine</keyword>
<comment type="cofactor">
    <cofactor evidence="1">
        <name>pantetheine 4'-phosphate</name>
        <dbReference type="ChEBI" id="CHEBI:47942"/>
    </cofactor>
</comment>
<keyword evidence="3" id="KW-0597">Phosphoprotein</keyword>
<dbReference type="PROSITE" id="PS00012">
    <property type="entry name" value="PHOSPHOPANTETHEINE"/>
    <property type="match status" value="2"/>
</dbReference>
<dbReference type="GO" id="GO:0071770">
    <property type="term" value="P:DIM/DIP cell wall layer assembly"/>
    <property type="evidence" value="ECO:0007669"/>
    <property type="project" value="TreeGrafter"/>
</dbReference>
<dbReference type="InterPro" id="IPR014043">
    <property type="entry name" value="Acyl_transferase_dom"/>
</dbReference>
<dbReference type="Gene3D" id="3.30.70.3290">
    <property type="match status" value="1"/>
</dbReference>
<dbReference type="InterPro" id="IPR032821">
    <property type="entry name" value="PKS_assoc"/>
</dbReference>
<feature type="region of interest" description="Disordered" evidence="6">
    <location>
        <begin position="2079"/>
        <end position="2100"/>
    </location>
</feature>
<dbReference type="SMART" id="SM00823">
    <property type="entry name" value="PKS_PP"/>
    <property type="match status" value="3"/>
</dbReference>
<gene>
    <name evidence="9" type="ORF">CLV92_101425</name>
</gene>
<dbReference type="SUPFAM" id="SSF47336">
    <property type="entry name" value="ACP-like"/>
    <property type="match status" value="3"/>
</dbReference>
<dbReference type="InterPro" id="IPR014030">
    <property type="entry name" value="Ketoacyl_synth_N"/>
</dbReference>
<dbReference type="EMBL" id="PTJD01000001">
    <property type="protein sequence ID" value="PPK98725.1"/>
    <property type="molecule type" value="Genomic_DNA"/>
</dbReference>
<feature type="compositionally biased region" description="Basic and acidic residues" evidence="6">
    <location>
        <begin position="651"/>
        <end position="663"/>
    </location>
</feature>
<evidence type="ECO:0000259" key="8">
    <source>
        <dbReference type="PROSITE" id="PS52004"/>
    </source>
</evidence>
<dbReference type="SMART" id="SM00827">
    <property type="entry name" value="PKS_AT"/>
    <property type="match status" value="1"/>
</dbReference>
<dbReference type="Gene3D" id="3.40.47.10">
    <property type="match status" value="1"/>
</dbReference>
<dbReference type="PROSITE" id="PS00606">
    <property type="entry name" value="KS3_1"/>
    <property type="match status" value="1"/>
</dbReference>
<dbReference type="InterPro" id="IPR042099">
    <property type="entry name" value="ANL_N_sf"/>
</dbReference>
<dbReference type="GO" id="GO:0004312">
    <property type="term" value="F:fatty acid synthase activity"/>
    <property type="evidence" value="ECO:0007669"/>
    <property type="project" value="TreeGrafter"/>
</dbReference>
<dbReference type="InterPro" id="IPR001227">
    <property type="entry name" value="Ac_transferase_dom_sf"/>
</dbReference>
<dbReference type="InterPro" id="IPR010071">
    <property type="entry name" value="AA_adenyl_dom"/>
</dbReference>
<feature type="compositionally biased region" description="Pro residues" evidence="6">
    <location>
        <begin position="1984"/>
        <end position="1998"/>
    </location>
</feature>
<dbReference type="InterPro" id="IPR000873">
    <property type="entry name" value="AMP-dep_synth/lig_dom"/>
</dbReference>
<dbReference type="InterPro" id="IPR018201">
    <property type="entry name" value="Ketoacyl_synth_AS"/>
</dbReference>
<dbReference type="Gene3D" id="3.30.300.30">
    <property type="match status" value="2"/>
</dbReference>
<proteinExistence type="inferred from homology"/>
<sequence length="3937" mass="410510">MSRDGTLLDVLLNAAEVAPEQVVVRTAADGDERVLRYDELLQESLRVAGGLRTAGAEPGSPVIVLAGAGTDFLTGFWGALAAGLVPVPLAPVPAKVAAVWAQLGRPPLLAGADVTRPPGHLPGAGAPSGPRMLALDELRLADPLSRVHRPDAADVAFLQFSSGSTGAPKGVVLSHANVVANLRQARAAGAVTESDVMVSWLPYSHDMGLIGAHLTPLSLQLKQVKLDPADFGARPALWYEAAARHGATLLPMASFALALTVRRVTAEEVAALDLRSVRLVGVGAEPIPVPMWRAFSQHMRPSGLRPSALAPLYGLAEATLAVAFPPLGEVARPLVLDRRELSDGRAVDVEPVPGGPPPVELLDVGYAVPGGELRVVGDEGEVLADSRVGHVEFRGPNVAGGYSGQPEETARTFADGWLRTGDLGFLRRGRLCVTGRAKDVVFVAGQKFHACDLEQVALATPGAPPGRVAVVGRTDPAGGTERVAVFVTSRQPLDDGLVPVLAAVRARVREALGHGDVCVLPIPPEDFPRTTSGKVQRSVLRERLTAGRFAALEAEVAARMSAGGTASAPPSTRSGIEERITRIWAEVLGVPASSISRDDRFLAVGGSSLAALHVLAELETEFGGPLPQSLLRNCATVAALAEELAGVPEAAPRRAEPAPREVEAPPPADPAAVVGMACRLPDADTPEAFWRNLCAGRDSVTEVPSARWRPNPGATARWGAFLDDVAGFDAGFFGLDAAEAGVTDPHARIFLEVAHEALERAGYAGERRRGRRIGVFVAVGESGYPTLLQRALDSGAPVPPSALVGNLRNLIAARVAHHLDLSGPVLAVDTACSSALVALHLARRSLEAGECDAAVVGGVSLNLTPTGHRLLEAAQALSPTGRCRAFSSAADGFVPGEGAAALVLEPLSVARAAGDPVLAVVRGSTVNNDGRSLSLMAPNPQLQEAVIARAYRDAGIDPATVSYVEAHGTGTAIGDPIEARSLMRTFPAPAVGRRWLGSVKTNVGHLLNSAGMPSLVKVVLSLSHRALPPTLHHEEPSAAFDLAAAGLEVVREPREWTGGLPLRAGVNGFGFGGTNAHVILEEAPRPGPSSPPPPGPHLLTLSAATGAALRAAARELAAHVRAHPHLHEADLVRSASTARDHRPHRLALTVDGDLADRLEGAATTGAVARRRPRTALLFSGQGTQVPGLGRALRSQPVYRQVVEELSGAAGEVRGRSLLAWSLDDVEPGELARTDVAQPLLVAHGIALAAQLRAWGVRPDAVAGHSVGELAAAAVAGALDPREAVRFAAERGRLMQERCAAGAMAAVDASTEEVREVLAAAGDEAVVAAVNGPSQVVVSGPGSAVDAVLAALSRRGLPGRRLAVSRAFHSPGVDPALDGLRSAAARLAPGAWRTPLLSTVSVQWNPRLDAAYLLDHARSPVLFHPVLERLLSEGYDTLVTVGPGAALCGLVAAAVRALQPSSDVAVLSALGSASDGDDDAAAFLGTVGRLWERGAPIHPPPEDPPRPRVPVPTYPFQRVPHWLPGTVGRGETDGSVDRPPSALLRRFDWRETPLPAGAVLASVGLVGAHPDLVPALSRRLTRRGIAVHTCALPDLAGLPDVSVLVVLAGPSAELDDVDALDASTRDAAGTVLPLARFLAERPVPLLLVTEDVAVTGAATECARPGQAVLAGLALALPEEVRRQPLRLVDLSSLDDTAARLDALVRELDAPPAPGPAESVAWRGGRRLSRVPLAAGVVADRPPLPADGCYLITGGAGGVGAALARALADRGVPDLHLVGRTARPPGALVAELAAVGARVRYHRADLSQPVDVAGLVDALPRLDGVLHAAGLLEPGTLASTSVPAVAAVCAPKVQGTLLLARALDLAGNRPGAFVALSSIASVLPGHAGGLGAYAAANSFLDAFAAAEAHAGRPMQVLNLAAWTGTGMADSAAFRALAAVADVPQVDPQAAAGAVLDAPSVDAAQLLVRGPEPVGPPLAPAPRRRLPPVPAPAPAEGPPLAPASADRTARAPRDVVAGLIAAELGRHPEDLDEEASLLTMGLDSLAAVDLVRRLERELGRELPTTLLFEHPSIAQLSAHLAGSQTVAPGPSPAPDAPRETGPFPLTPVQLAFHTSGLLHPDVPAYAYLRQTLTGGPDPALLARSLSLLQRRHPMLRLRIRTVDGRPRQEVEPPGGADWPEWFEVRSLTGSLHDAEDALCNRVLDLATGPPLRAVLLREDADRASLLLLLHHAAADGASLNLLCAELWRVYTALSQHRPVELPALPSTFRDHADLVATERRSGAFVADLDHWGERLRTPEPVAEPPCDGDPDEAPAPPLTARQFGIDAALTAALRTRAAALDVSLFHLVLAAFARTLAGRTGRQRVTVNVARAGRGTRLAGIGGVVGPFADTLPLSVGTDVPGTAALAPVVRAAWRDAEEHGSVSSLDLARLLPAAPGTAVAGFSFARFPAELPTDCPVRIVETAARTASAATGLSLLCWEFDGALRFSWNHPARLFTPATLERLSDDLLAELVGATRPDQEPAAPGPGAPEDSLALRIARQCRRAPEAVAVEHAGTSLSYGALDRAARRLSARLRVDGTGAGDRVALLTPPGPATVIGLLGILYSGAAWVPLDPTHPPARLRDLVDRAHATTVVCDSETRCAASLLAPLRVLEVDSGAVGDAPDAPPARPAADDIAYVTFTSGTTGRPKGVPITHRAVSTYLGWAVGAFGYRAGDRMLATASICFDASVRQLLAPLLVGATVVTASREAVRDPRVLLDLVEQGRVTVWSSVPTLWEQLLRTAERQVASGGGTPDLSALRWVHVGGEALSPVPVRRWFDLFGPAQRIVNLYGPTEATVNATCHVVDRRPDDAMNRIPIGFPVAGAVVDVVGPNGAGCAAGEPGELWVAGPGLTPGYLDDPEQTERAFPVRDGLRWYRTGDRVARRDDGALEFLGRTDEQVKVRGHRVEPGEAEAVLREHPAVERAAVVAQPAPDGRTTRLVGYVLLRGDGPDPTAEQLRAHLAERLPDYLVPARLAVVGELPLTATGKLDRARLPGTPAPAHPQSPHRTPPRTPTEQLVASVWQRLLGVAEVSREDDFFALGGDSIGVLEVFAQLEPHRPALPAPGALHRHRTLAGLAAAVDAAEAAPAPHRPRRSTTGPFPLSASQRGFLLAEALSPGARTSWLACFSLTGELDAGHFQTAVDRLVQRHPMLRTAIAADRRPPVQEEVDQPARIPVRFRSVDPGELAQRLAEERAHRLDASSWPLARLQVLRTGPGRHALVVHAHHLLGDGYSAVVLVQDLLSLYDEVADGRTRSLPPLRSTFRDHVELLRQEGGEAAEARAEAGPGYVPPVLRRPEAASAAPGRTAFTLDHELTVALRDCAAAAGATPFAPVLAAYHRALARLTGQADLLLGVAVAGRDHALPDVHRVVGPFATVVPVRLHGTAASFPAQVREVAAAVDRARGDGATIRQRVRRGTSAGSVSSFGGQFLFSYLDFEALGPIGGGRLSLAWDEGTDLEPPRVGTDLLLTARPGAAGLQVTLRCSAGVLPPADLENLAAQVRRELTDAARGGSATSAARPVIAQPSAPVTPATRSLDAALVGYLPAPEELAARAGLPVSDGLRESIRSALFPDGRPRLLEELTTPLGRSGFLCLPVFADELGPAAGAPLARHVARAVETAARLGAAAVSLAGMVPAHTGYGFEVVRALPPDAPRVTTGHAVTAASVVATTRLALAATGTRLDGCTLAVVGLGSIGWSSLRLLLTLGPGAPARLLLCDVPGRAAHLGRLAEESRARGHRAEVAVCGPDGRAPAAVHEADLVIAAVSGHRRVLDVDSLRAGAIVVDDSFPHCFDPRTATRRMAERGDVVVVGGGLLTAGPSTQTPADDPVLRPYARHLTGHRIPGTVPSCQLEALVHVVRPGLPPVHGLVDEALALAHWRALTDLGVEPAPLHLLRQPVQPRR</sequence>
<dbReference type="Pfam" id="PF08659">
    <property type="entry name" value="KR"/>
    <property type="match status" value="1"/>
</dbReference>
<dbReference type="Pfam" id="PF13193">
    <property type="entry name" value="AMP-binding_C"/>
    <property type="match status" value="1"/>
</dbReference>
<dbReference type="Pfam" id="PF02801">
    <property type="entry name" value="Ketoacyl-synt_C"/>
    <property type="match status" value="1"/>
</dbReference>
<dbReference type="Gene3D" id="1.10.1200.10">
    <property type="entry name" value="ACP-like"/>
    <property type="match status" value="3"/>
</dbReference>
<dbReference type="GO" id="GO:0006633">
    <property type="term" value="P:fatty acid biosynthetic process"/>
    <property type="evidence" value="ECO:0007669"/>
    <property type="project" value="InterPro"/>
</dbReference>
<dbReference type="Pfam" id="PF00698">
    <property type="entry name" value="Acyl_transf_1"/>
    <property type="match status" value="1"/>
</dbReference>
<dbReference type="NCBIfam" id="TIGR01733">
    <property type="entry name" value="AA-adenyl-dom"/>
    <property type="match status" value="1"/>
</dbReference>
<keyword evidence="4" id="KW-0808">Transferase</keyword>
<dbReference type="InterPro" id="IPR020841">
    <property type="entry name" value="PKS_Beta-ketoAc_synthase_dom"/>
</dbReference>
<dbReference type="CDD" id="cd05930">
    <property type="entry name" value="A_NRPS"/>
    <property type="match status" value="1"/>
</dbReference>
<dbReference type="InterPro" id="IPR016036">
    <property type="entry name" value="Malonyl_transacylase_ACP-bd"/>
</dbReference>
<dbReference type="GO" id="GO:0005737">
    <property type="term" value="C:cytoplasm"/>
    <property type="evidence" value="ECO:0007669"/>
    <property type="project" value="TreeGrafter"/>
</dbReference>
<dbReference type="PROSITE" id="PS52004">
    <property type="entry name" value="KS3_2"/>
    <property type="match status" value="1"/>
</dbReference>
<dbReference type="PROSITE" id="PS00455">
    <property type="entry name" value="AMP_BINDING"/>
    <property type="match status" value="2"/>
</dbReference>
<protein>
    <submittedName>
        <fullName evidence="9">Amino acid adenylation domain-containing protein</fullName>
    </submittedName>
</protein>
<name>A0A2S6IWR4_9ACTN</name>
<organism evidence="9 10">
    <name type="scientific">Kineococcus xinjiangensis</name>
    <dbReference type="NCBI Taxonomy" id="512762"/>
    <lineage>
        <taxon>Bacteria</taxon>
        <taxon>Bacillati</taxon>
        <taxon>Actinomycetota</taxon>
        <taxon>Actinomycetes</taxon>
        <taxon>Kineosporiales</taxon>
        <taxon>Kineosporiaceae</taxon>
        <taxon>Kineococcus</taxon>
    </lineage>
</organism>
<dbReference type="InterPro" id="IPR001242">
    <property type="entry name" value="Condensation_dom"/>
</dbReference>
<dbReference type="InterPro" id="IPR036736">
    <property type="entry name" value="ACP-like_sf"/>
</dbReference>
<dbReference type="Pfam" id="PF00668">
    <property type="entry name" value="Condensation"/>
    <property type="match status" value="2"/>
</dbReference>
<evidence type="ECO:0000313" key="10">
    <source>
        <dbReference type="Proteomes" id="UP000239485"/>
    </source>
</evidence>
<dbReference type="SUPFAM" id="SSF52151">
    <property type="entry name" value="FabD/lysophospholipase-like"/>
    <property type="match status" value="1"/>
</dbReference>
<dbReference type="Gene3D" id="3.40.366.10">
    <property type="entry name" value="Malonyl-Coenzyme A Acyl Carrier Protein, domain 2"/>
    <property type="match status" value="1"/>
</dbReference>
<evidence type="ECO:0000256" key="1">
    <source>
        <dbReference type="ARBA" id="ARBA00001957"/>
    </source>
</evidence>
<dbReference type="SMART" id="SM01294">
    <property type="entry name" value="PKS_PP_betabranch"/>
    <property type="match status" value="1"/>
</dbReference>
<dbReference type="Gene3D" id="3.30.559.10">
    <property type="entry name" value="Chloramphenicol acetyltransferase-like domain"/>
    <property type="match status" value="2"/>
</dbReference>
<feature type="domain" description="Carrier" evidence="7">
    <location>
        <begin position="571"/>
        <end position="648"/>
    </location>
</feature>
<dbReference type="InterPro" id="IPR050091">
    <property type="entry name" value="PKS_NRPS_Biosynth_Enz"/>
</dbReference>
<dbReference type="Proteomes" id="UP000239485">
    <property type="component" value="Unassembled WGS sequence"/>
</dbReference>
<feature type="region of interest" description="Disordered" evidence="6">
    <location>
        <begin position="648"/>
        <end position="668"/>
    </location>
</feature>
<feature type="region of interest" description="Disordered" evidence="6">
    <location>
        <begin position="3026"/>
        <end position="3050"/>
    </location>
</feature>
<feature type="domain" description="Ketosynthase family 3 (KS3)" evidence="8">
    <location>
        <begin position="668"/>
        <end position="1082"/>
    </location>
</feature>
<feature type="domain" description="Carrier" evidence="7">
    <location>
        <begin position="3046"/>
        <end position="3121"/>
    </location>
</feature>
<dbReference type="InterPro" id="IPR014031">
    <property type="entry name" value="Ketoacyl_synth_C"/>
</dbReference>
<evidence type="ECO:0000256" key="2">
    <source>
        <dbReference type="ARBA" id="ARBA00022450"/>
    </source>
</evidence>
<evidence type="ECO:0000256" key="5">
    <source>
        <dbReference type="ARBA" id="ARBA00029443"/>
    </source>
</evidence>
<dbReference type="InterPro" id="IPR036291">
    <property type="entry name" value="NAD(P)-bd_dom_sf"/>
</dbReference>
<dbReference type="SUPFAM" id="SSF52777">
    <property type="entry name" value="CoA-dependent acyltransferases"/>
    <property type="match status" value="4"/>
</dbReference>
<feature type="region of interest" description="Disordered" evidence="6">
    <location>
        <begin position="2293"/>
        <end position="2315"/>
    </location>
</feature>
<dbReference type="PROSITE" id="PS50075">
    <property type="entry name" value="CARRIER"/>
    <property type="match status" value="3"/>
</dbReference>
<evidence type="ECO:0000256" key="6">
    <source>
        <dbReference type="SAM" id="MobiDB-lite"/>
    </source>
</evidence>
<dbReference type="SUPFAM" id="SSF53901">
    <property type="entry name" value="Thiolase-like"/>
    <property type="match status" value="1"/>
</dbReference>
<dbReference type="Pfam" id="PF00501">
    <property type="entry name" value="AMP-binding"/>
    <property type="match status" value="2"/>
</dbReference>
<dbReference type="Gene3D" id="3.40.50.720">
    <property type="entry name" value="NAD(P)-binding Rossmann-like Domain"/>
    <property type="match status" value="2"/>
</dbReference>
<dbReference type="PANTHER" id="PTHR43775">
    <property type="entry name" value="FATTY ACID SYNTHASE"/>
    <property type="match status" value="1"/>
</dbReference>
<evidence type="ECO:0000256" key="3">
    <source>
        <dbReference type="ARBA" id="ARBA00022553"/>
    </source>
</evidence>
<dbReference type="OrthoDB" id="4537517at2"/>
<dbReference type="SUPFAM" id="SSF51735">
    <property type="entry name" value="NAD(P)-binding Rossmann-fold domains"/>
    <property type="match status" value="3"/>
</dbReference>
<dbReference type="InterPro" id="IPR020845">
    <property type="entry name" value="AMP-binding_CS"/>
</dbReference>
<accession>A0A2S6IWR4</accession>
<dbReference type="RefSeq" id="WP_104431298.1">
    <property type="nucleotide sequence ID" value="NZ_PTJD01000001.1"/>
</dbReference>
<feature type="domain" description="Carrier" evidence="7">
    <location>
        <begin position="2007"/>
        <end position="2081"/>
    </location>
</feature>
<dbReference type="Gene3D" id="3.30.559.30">
    <property type="entry name" value="Nonribosomal peptide synthetase, condensation domain"/>
    <property type="match status" value="2"/>
</dbReference>
<comment type="caution">
    <text evidence="9">The sequence shown here is derived from an EMBL/GenBank/DDBJ whole genome shotgun (WGS) entry which is preliminary data.</text>
</comment>
<dbReference type="InterPro" id="IPR023213">
    <property type="entry name" value="CAT-like_dom_sf"/>
</dbReference>
<dbReference type="InterPro" id="IPR006162">
    <property type="entry name" value="Ppantetheine_attach_site"/>
</dbReference>
<dbReference type="Pfam" id="PF00550">
    <property type="entry name" value="PP-binding"/>
    <property type="match status" value="3"/>
</dbReference>
<dbReference type="InterPro" id="IPR057326">
    <property type="entry name" value="KR_dom"/>
</dbReference>
<evidence type="ECO:0000259" key="7">
    <source>
        <dbReference type="PROSITE" id="PS50075"/>
    </source>
</evidence>
<dbReference type="Gene3D" id="3.40.50.12780">
    <property type="entry name" value="N-terminal domain of ligase-like"/>
    <property type="match status" value="2"/>
</dbReference>
<dbReference type="SMART" id="SM00822">
    <property type="entry name" value="PKS_KR"/>
    <property type="match status" value="1"/>
</dbReference>
<dbReference type="InterPro" id="IPR025110">
    <property type="entry name" value="AMP-bd_C"/>
</dbReference>
<dbReference type="GO" id="GO:0031177">
    <property type="term" value="F:phosphopantetheine binding"/>
    <property type="evidence" value="ECO:0007669"/>
    <property type="project" value="InterPro"/>
</dbReference>
<evidence type="ECO:0000313" key="9">
    <source>
        <dbReference type="EMBL" id="PPK98725.1"/>
    </source>
</evidence>
<keyword evidence="10" id="KW-1185">Reference proteome</keyword>
<feature type="region of interest" description="Disordered" evidence="6">
    <location>
        <begin position="1969"/>
        <end position="2003"/>
    </location>
</feature>
<dbReference type="InterPro" id="IPR016039">
    <property type="entry name" value="Thiolase-like"/>
</dbReference>
<dbReference type="SUPFAM" id="SSF55048">
    <property type="entry name" value="Probable ACP-binding domain of malonyl-CoA ACP transacylase"/>
    <property type="match status" value="1"/>
</dbReference>
<dbReference type="GO" id="GO:0005886">
    <property type="term" value="C:plasma membrane"/>
    <property type="evidence" value="ECO:0007669"/>
    <property type="project" value="TreeGrafter"/>
</dbReference>
<reference evidence="9 10" key="1">
    <citation type="submission" date="2018-02" db="EMBL/GenBank/DDBJ databases">
        <title>Genomic Encyclopedia of Archaeal and Bacterial Type Strains, Phase II (KMG-II): from individual species to whole genera.</title>
        <authorList>
            <person name="Goeker M."/>
        </authorList>
    </citation>
    <scope>NUCLEOTIDE SEQUENCE [LARGE SCALE GENOMIC DNA]</scope>
    <source>
        <strain evidence="9 10">DSM 22857</strain>
    </source>
</reference>
<evidence type="ECO:0000256" key="4">
    <source>
        <dbReference type="ARBA" id="ARBA00022679"/>
    </source>
</evidence>
<dbReference type="GO" id="GO:0004315">
    <property type="term" value="F:3-oxoacyl-[acyl-carrier-protein] synthase activity"/>
    <property type="evidence" value="ECO:0007669"/>
    <property type="project" value="InterPro"/>
</dbReference>
<dbReference type="SUPFAM" id="SSF56801">
    <property type="entry name" value="Acetyl-CoA synthetase-like"/>
    <property type="match status" value="2"/>
</dbReference>
<dbReference type="InterPro" id="IPR045851">
    <property type="entry name" value="AMP-bd_C_sf"/>
</dbReference>